<dbReference type="RefSeq" id="WP_104847627.1">
    <property type="nucleotide sequence ID" value="NZ_PKOZ01000001.1"/>
</dbReference>
<dbReference type="OrthoDB" id="2433584at2"/>
<evidence type="ECO:0000313" key="2">
    <source>
        <dbReference type="Proteomes" id="UP000239663"/>
    </source>
</evidence>
<gene>
    <name evidence="1" type="ORF">CYL18_01125</name>
</gene>
<dbReference type="Proteomes" id="UP000239663">
    <property type="component" value="Unassembled WGS sequence"/>
</dbReference>
<sequence>MQQAEIHKFLSEFFQANHCEITEEGPGHLIVQLTIEMDKELMNRPFYWHYLEKTGGVPNPMSLTLITDQSAAPEGIKGDFIHFGSPRLHQIFAVSRKLSRHIRLFEKINITNGQTPLFPWLCLNVNISYECDRKKDQFHSLGLNLINGMIMEDFFDTMQAISLTPKISDYTFTLSPIIRYQSGIGRLKNHIQLKINDDNHSWAADALERWEKDLALLNHFYEDKMEEERASYEAEKEALKLQYEPRIQVSIVNGGLFYLTSNAI</sequence>
<protein>
    <recommendedName>
        <fullName evidence="3">YqhG family protein</fullName>
    </recommendedName>
</protein>
<accession>A0A2S7N377</accession>
<dbReference type="Pfam" id="PF11079">
    <property type="entry name" value="YqhG"/>
    <property type="match status" value="1"/>
</dbReference>
<dbReference type="EMBL" id="PKOZ01000001">
    <property type="protein sequence ID" value="PQD96531.1"/>
    <property type="molecule type" value="Genomic_DNA"/>
</dbReference>
<keyword evidence="2" id="KW-1185">Reference proteome</keyword>
<evidence type="ECO:0008006" key="3">
    <source>
        <dbReference type="Google" id="ProtNLM"/>
    </source>
</evidence>
<dbReference type="InterPro" id="IPR024562">
    <property type="entry name" value="YqhG"/>
</dbReference>
<reference evidence="1 2" key="1">
    <citation type="submission" date="2017-12" db="EMBL/GenBank/DDBJ databases">
        <title>Taxonomic description and draft genome of Pradoshia cofamensis Gen. nov., sp. nov., a thermotolerant bacillale isolated from anterior gut of earthworm Eisenia fetida.</title>
        <authorList>
            <person name="Saha T."/>
            <person name="Chakraborty R."/>
        </authorList>
    </citation>
    <scope>NUCLEOTIDE SEQUENCE [LARGE SCALE GENOMIC DNA]</scope>
    <source>
        <strain evidence="1 2">EAG3</strain>
    </source>
</reference>
<proteinExistence type="predicted"/>
<dbReference type="AlphaFoldDB" id="A0A2S7N377"/>
<organism evidence="1 2">
    <name type="scientific">Pradoshia eiseniae</name>
    <dbReference type="NCBI Taxonomy" id="2064768"/>
    <lineage>
        <taxon>Bacteria</taxon>
        <taxon>Bacillati</taxon>
        <taxon>Bacillota</taxon>
        <taxon>Bacilli</taxon>
        <taxon>Bacillales</taxon>
        <taxon>Bacillaceae</taxon>
        <taxon>Pradoshia</taxon>
    </lineage>
</organism>
<evidence type="ECO:0000313" key="1">
    <source>
        <dbReference type="EMBL" id="PQD96531.1"/>
    </source>
</evidence>
<comment type="caution">
    <text evidence="1">The sequence shown here is derived from an EMBL/GenBank/DDBJ whole genome shotgun (WGS) entry which is preliminary data.</text>
</comment>
<name>A0A2S7N377_9BACI</name>